<sequence>MDNETTIDNKIGILAQFWMDYRNSDAFESFIMYNDLGLPLSYAFAEKLAKPTDIGIDFINETFGLLLGTLGIEDDAYETLEDILIAGEVDE</sequence>
<reference evidence="1" key="1">
    <citation type="submission" date="2020-05" db="EMBL/GenBank/DDBJ databases">
        <authorList>
            <person name="Chiriac C."/>
            <person name="Salcher M."/>
            <person name="Ghai R."/>
            <person name="Kavagutti S V."/>
        </authorList>
    </citation>
    <scope>NUCLEOTIDE SEQUENCE</scope>
</reference>
<organism evidence="1">
    <name type="scientific">uncultured Caudovirales phage</name>
    <dbReference type="NCBI Taxonomy" id="2100421"/>
    <lineage>
        <taxon>Viruses</taxon>
        <taxon>Duplodnaviria</taxon>
        <taxon>Heunggongvirae</taxon>
        <taxon>Uroviricota</taxon>
        <taxon>Caudoviricetes</taxon>
        <taxon>Peduoviridae</taxon>
        <taxon>Maltschvirus</taxon>
        <taxon>Maltschvirus maltsch</taxon>
    </lineage>
</organism>
<gene>
    <name evidence="1" type="ORF">UFOVP222_93</name>
</gene>
<proteinExistence type="predicted"/>
<dbReference type="EMBL" id="LR798269">
    <property type="protein sequence ID" value="CAB5219581.1"/>
    <property type="molecule type" value="Genomic_DNA"/>
</dbReference>
<protein>
    <submittedName>
        <fullName evidence="1">Uncharacterized protein</fullName>
    </submittedName>
</protein>
<evidence type="ECO:0000313" key="1">
    <source>
        <dbReference type="EMBL" id="CAB5219581.1"/>
    </source>
</evidence>
<name>A0A6J5TE43_9CAUD</name>
<accession>A0A6J5TE43</accession>